<accession>K6XA99</accession>
<dbReference type="Proteomes" id="UP000006327">
    <property type="component" value="Unassembled WGS sequence"/>
</dbReference>
<dbReference type="AlphaFoldDB" id="K6XA99"/>
<dbReference type="EMBL" id="BAEO01000008">
    <property type="protein sequence ID" value="GAC17554.1"/>
    <property type="molecule type" value="Genomic_DNA"/>
</dbReference>
<reference evidence="1 2" key="1">
    <citation type="journal article" date="2017" name="Antonie Van Leeuwenhoek">
        <title>Rhizobium rhizosphaerae sp. nov., a novel species isolated from rice rhizosphere.</title>
        <authorList>
            <person name="Zhao J.J."/>
            <person name="Zhang J."/>
            <person name="Zhang R.J."/>
            <person name="Zhang C.W."/>
            <person name="Yin H.Q."/>
            <person name="Zhang X.X."/>
        </authorList>
    </citation>
    <scope>NUCLEOTIDE SEQUENCE [LARGE SCALE GENOMIC DNA]</scope>
    <source>
        <strain evidence="1 2">BSs20135</strain>
    </source>
</reference>
<keyword evidence="2" id="KW-1185">Reference proteome</keyword>
<gene>
    <name evidence="1" type="ORF">GARC_0573</name>
</gene>
<protein>
    <submittedName>
        <fullName evidence="1">Uncharacterized protein</fullName>
    </submittedName>
</protein>
<sequence length="53" mass="6264">MGKNQSLLNCIFWIKNKNTLSQSKEPVDLLPLGKFTYNSRVFIFVFNRSEPYH</sequence>
<proteinExistence type="predicted"/>
<evidence type="ECO:0000313" key="2">
    <source>
        <dbReference type="Proteomes" id="UP000006327"/>
    </source>
</evidence>
<name>K6XA99_9ALTE</name>
<comment type="caution">
    <text evidence="1">The sequence shown here is derived from an EMBL/GenBank/DDBJ whole genome shotgun (WGS) entry which is preliminary data.</text>
</comment>
<evidence type="ECO:0000313" key="1">
    <source>
        <dbReference type="EMBL" id="GAC17554.1"/>
    </source>
</evidence>
<organism evidence="1 2">
    <name type="scientific">Paraglaciecola arctica BSs20135</name>
    <dbReference type="NCBI Taxonomy" id="493475"/>
    <lineage>
        <taxon>Bacteria</taxon>
        <taxon>Pseudomonadati</taxon>
        <taxon>Pseudomonadota</taxon>
        <taxon>Gammaproteobacteria</taxon>
        <taxon>Alteromonadales</taxon>
        <taxon>Alteromonadaceae</taxon>
        <taxon>Paraglaciecola</taxon>
    </lineage>
</organism>